<feature type="region of interest" description="Disordered" evidence="1">
    <location>
        <begin position="55"/>
        <end position="102"/>
    </location>
</feature>
<gene>
    <name evidence="2" type="ORF">Y5S_03338</name>
</gene>
<evidence type="ECO:0000313" key="3">
    <source>
        <dbReference type="Proteomes" id="UP000029444"/>
    </source>
</evidence>
<evidence type="ECO:0000313" key="2">
    <source>
        <dbReference type="EMBL" id="KGD63352.1"/>
    </source>
</evidence>
<dbReference type="EMBL" id="ARXV01000018">
    <property type="protein sequence ID" value="KGD63352.1"/>
    <property type="molecule type" value="Genomic_DNA"/>
</dbReference>
<reference evidence="2 3" key="1">
    <citation type="submission" date="2012-09" db="EMBL/GenBank/DDBJ databases">
        <title>Genome Sequence of alkane-degrading Bacterium Alcanivorax sp. 19-m-6.</title>
        <authorList>
            <person name="Lai Q."/>
            <person name="Shao Z."/>
        </authorList>
    </citation>
    <scope>NUCLEOTIDE SEQUENCE [LARGE SCALE GENOMIC DNA]</scope>
    <source>
        <strain evidence="2 3">19-m-6</strain>
    </source>
</reference>
<feature type="compositionally biased region" description="Basic and acidic residues" evidence="1">
    <location>
        <begin position="69"/>
        <end position="92"/>
    </location>
</feature>
<dbReference type="STRING" id="1177154.Y5S_03338"/>
<keyword evidence="3" id="KW-1185">Reference proteome</keyword>
<name>A0A095SFK7_9GAMM</name>
<evidence type="ECO:0000256" key="1">
    <source>
        <dbReference type="SAM" id="MobiDB-lite"/>
    </source>
</evidence>
<comment type="caution">
    <text evidence="2">The sequence shown here is derived from an EMBL/GenBank/DDBJ whole genome shotgun (WGS) entry which is preliminary data.</text>
</comment>
<protein>
    <submittedName>
        <fullName evidence="2">Uncharacterized protein</fullName>
    </submittedName>
</protein>
<dbReference type="Proteomes" id="UP000029444">
    <property type="component" value="Unassembled WGS sequence"/>
</dbReference>
<organism evidence="2 3">
    <name type="scientific">Alcanivorax nanhaiticus</name>
    <dbReference type="NCBI Taxonomy" id="1177154"/>
    <lineage>
        <taxon>Bacteria</taxon>
        <taxon>Pseudomonadati</taxon>
        <taxon>Pseudomonadota</taxon>
        <taxon>Gammaproteobacteria</taxon>
        <taxon>Oceanospirillales</taxon>
        <taxon>Alcanivoracaceae</taxon>
        <taxon>Alcanivorax</taxon>
    </lineage>
</organism>
<proteinExistence type="predicted"/>
<dbReference type="AlphaFoldDB" id="A0A095SFK7"/>
<accession>A0A095SFK7</accession>
<sequence length="102" mass="11508">MAKTWDGKFSNLKISEQAFPELFRELESLHHKERSDRLRSLAMLGLYSLHFMGQNRDGSPALVPQPSPKESEPHSDTGHTPRLKEAQKELKGRLLGSVRSVG</sequence>